<feature type="compositionally biased region" description="Low complexity" evidence="10">
    <location>
        <begin position="75"/>
        <end position="93"/>
    </location>
</feature>
<evidence type="ECO:0000256" key="10">
    <source>
        <dbReference type="SAM" id="MobiDB-lite"/>
    </source>
</evidence>
<evidence type="ECO:0000259" key="14">
    <source>
        <dbReference type="Pfam" id="PF26253"/>
    </source>
</evidence>
<dbReference type="STRING" id="210143.A0A1R3IJ95"/>
<feature type="domain" description="RDRP helical" evidence="13">
    <location>
        <begin position="130"/>
        <end position="184"/>
    </location>
</feature>
<keyword evidence="4 9" id="KW-0548">Nucleotidyltransferase</keyword>
<feature type="domain" description="RDRP C-terminal head" evidence="14">
    <location>
        <begin position="877"/>
        <end position="952"/>
    </location>
</feature>
<dbReference type="Pfam" id="PF05183">
    <property type="entry name" value="RdRP"/>
    <property type="match status" value="1"/>
</dbReference>
<keyword evidence="3 9" id="KW-0808">Transferase</keyword>
<evidence type="ECO:0000256" key="1">
    <source>
        <dbReference type="ARBA" id="ARBA00005762"/>
    </source>
</evidence>
<sequence>MVVILPQTVEAAISRICSERNLPPLLDSTRQALYEVGEAESLITLKKIGETKEKIRSFDKFVMYFIVRNRPNCNPSPQKRPSPSSISSPFSSPGKIVRMMMSSPGKDNRAVQTSATSLTPSSSSGGSFSPQLVALGELQFRKAFLLLNYIGSETLENLCTANEIRDLKDLAMDEFEQKVWVSKGRIFSPSGRCKSSEWESGMTHNYYCHVSEDGSYTFKGPYLDKSRNHLQRVLGDENVLNVKFADITDDKSSTCIDPYENYRRIARDGITVGLRHFRFFLFKDGGKEARKKDATSSSVRCFFVRFESHAHIDNGEEYVLSGKTIQQARSMFMHIHTMPNVAKYMARFSLILSKTMKLEVDMKQVDVKEIDDIACRDEDGKPVCNNNGEPRILTDGTGYISEDLALKCPKDVYKGSIVKGKLSGMNTTEPHHRVPFRLFNNGFAVKGTLLVNKKLPRRTIEIRPSMIKVRPEVPDPESDPKPDPKLSNPCTINSLEVVTTSNQPKKYTSLSKDMVALLSYGGVPDDFFMEILKNKLEESQSVFTNKRTALKAVMILKGIPLNESYLQYRMSIMLNEERKSLRKGKLPIPDSYYLMGTVDPSGVLESDEVSIILDDGQISGKVLVYHPPGLHFGDIHVLNAKYVAALDEFVGEGKYGIFFSCKGLRSKADEMAGADFDGDQFFVSRNAQLLKYFKVSEPWIEKTSTSRVCSKKLCDLSKEEELEAELFRTFLNLRFQPSYALSNASHCWTAIMDRLLTMKDGSPDEQDLVKKNLLRLVDIYYEALDAPKNGKKIEVPPHLRVDVFPHYMEKENSFVSTSILGKIYDFVKSYGEEQSKNIEVRKLPLFEGGFTEESKTKWSDHYKQYKQDMTSALSGKTKEEREEAANAVYNNYKKILYGTAEKERPVDKIYEEARAIYNVCYDHAREIEEVGKCGFAWKVAGRALLDMYVSEQGGNDMLLSCSLNVLKELL</sequence>
<dbReference type="GO" id="GO:0003968">
    <property type="term" value="F:RNA-directed RNA polymerase activity"/>
    <property type="evidence" value="ECO:0007669"/>
    <property type="project" value="UniProtKB-KW"/>
</dbReference>
<comment type="caution">
    <text evidence="15">The sequence shown here is derived from an EMBL/GenBank/DDBJ whole genome shotgun (WGS) entry which is preliminary data.</text>
</comment>
<organism evidence="15 16">
    <name type="scientific">Corchorus capsularis</name>
    <name type="common">Jute</name>
    <dbReference type="NCBI Taxonomy" id="210143"/>
    <lineage>
        <taxon>Eukaryota</taxon>
        <taxon>Viridiplantae</taxon>
        <taxon>Streptophyta</taxon>
        <taxon>Embryophyta</taxon>
        <taxon>Tracheophyta</taxon>
        <taxon>Spermatophyta</taxon>
        <taxon>Magnoliopsida</taxon>
        <taxon>eudicotyledons</taxon>
        <taxon>Gunneridae</taxon>
        <taxon>Pentapetalae</taxon>
        <taxon>rosids</taxon>
        <taxon>malvids</taxon>
        <taxon>Malvales</taxon>
        <taxon>Malvaceae</taxon>
        <taxon>Grewioideae</taxon>
        <taxon>Apeibeae</taxon>
        <taxon>Corchorus</taxon>
    </lineage>
</organism>
<dbReference type="InterPro" id="IPR057596">
    <property type="entry name" value="RDRP_core"/>
</dbReference>
<dbReference type="Pfam" id="PF26249">
    <property type="entry name" value="4HB_RdRP3_N"/>
    <property type="match status" value="1"/>
</dbReference>
<name>A0A1R3IJ95_COCAP</name>
<dbReference type="InterPro" id="IPR058751">
    <property type="entry name" value="RDRP_helical"/>
</dbReference>
<keyword evidence="5 9" id="KW-0694">RNA-binding</keyword>
<evidence type="ECO:0000256" key="5">
    <source>
        <dbReference type="ARBA" id="ARBA00022884"/>
    </source>
</evidence>
<dbReference type="OrthoDB" id="6513042at2759"/>
<dbReference type="GO" id="GO:0003723">
    <property type="term" value="F:RNA binding"/>
    <property type="evidence" value="ECO:0007669"/>
    <property type="project" value="UniProtKB-KW"/>
</dbReference>
<gene>
    <name evidence="15" type="ORF">CCACVL1_11817</name>
</gene>
<dbReference type="OMA" id="EKCPTIM"/>
<dbReference type="EMBL" id="AWWV01009972">
    <property type="protein sequence ID" value="OMO82667.1"/>
    <property type="molecule type" value="Genomic_DNA"/>
</dbReference>
<dbReference type="InterPro" id="IPR058752">
    <property type="entry name" value="RDRP_C_head"/>
</dbReference>
<feature type="domain" description="RDRP core" evidence="11">
    <location>
        <begin position="216"/>
        <end position="825"/>
    </location>
</feature>
<feature type="region of interest" description="Disordered" evidence="10">
    <location>
        <begin position="73"/>
        <end position="126"/>
    </location>
</feature>
<keyword evidence="16" id="KW-1185">Reference proteome</keyword>
<evidence type="ECO:0000259" key="13">
    <source>
        <dbReference type="Pfam" id="PF26252"/>
    </source>
</evidence>
<comment type="similarity">
    <text evidence="1 9">Belongs to the RdRP family.</text>
</comment>
<dbReference type="EC" id="2.7.7.48" evidence="9"/>
<dbReference type="GO" id="GO:0031380">
    <property type="term" value="C:nuclear RNA-directed RNA polymerase complex"/>
    <property type="evidence" value="ECO:0007669"/>
    <property type="project" value="TreeGrafter"/>
</dbReference>
<evidence type="ECO:0000259" key="11">
    <source>
        <dbReference type="Pfam" id="PF05183"/>
    </source>
</evidence>
<reference evidence="15 16" key="1">
    <citation type="submission" date="2013-09" db="EMBL/GenBank/DDBJ databases">
        <title>Corchorus capsularis genome sequencing.</title>
        <authorList>
            <person name="Alam M."/>
            <person name="Haque M.S."/>
            <person name="Islam M.S."/>
            <person name="Emdad E.M."/>
            <person name="Islam M.M."/>
            <person name="Ahmed B."/>
            <person name="Halim A."/>
            <person name="Hossen Q.M.M."/>
            <person name="Hossain M.Z."/>
            <person name="Ahmed R."/>
            <person name="Khan M.M."/>
            <person name="Islam R."/>
            <person name="Rashid M.M."/>
            <person name="Khan S.A."/>
            <person name="Rahman M.S."/>
            <person name="Alam M."/>
        </authorList>
    </citation>
    <scope>NUCLEOTIDE SEQUENCE [LARGE SCALE GENOMIC DNA]</scope>
    <source>
        <strain evidence="16">cv. CVL-1</strain>
        <tissue evidence="15">Whole seedling</tissue>
    </source>
</reference>
<dbReference type="InterPro" id="IPR007855">
    <property type="entry name" value="RDRP"/>
</dbReference>
<dbReference type="Proteomes" id="UP000188268">
    <property type="component" value="Unassembled WGS sequence"/>
</dbReference>
<keyword evidence="6 9" id="KW-0943">RNA-mediated gene silencing</keyword>
<feature type="domain" description="RDRP3-5 N-terminal" evidence="12">
    <location>
        <begin position="5"/>
        <end position="70"/>
    </location>
</feature>
<dbReference type="Gramene" id="OMO82667">
    <property type="protein sequence ID" value="OMO82667"/>
    <property type="gene ID" value="CCACVL1_11817"/>
</dbReference>
<dbReference type="AlphaFoldDB" id="A0A1R3IJ95"/>
<evidence type="ECO:0000256" key="3">
    <source>
        <dbReference type="ARBA" id="ARBA00022679"/>
    </source>
</evidence>
<dbReference type="InterPro" id="IPR058697">
    <property type="entry name" value="RDRP3-5_N"/>
</dbReference>
<evidence type="ECO:0000313" key="16">
    <source>
        <dbReference type="Proteomes" id="UP000188268"/>
    </source>
</evidence>
<evidence type="ECO:0000256" key="2">
    <source>
        <dbReference type="ARBA" id="ARBA00022484"/>
    </source>
</evidence>
<dbReference type="PANTHER" id="PTHR23079">
    <property type="entry name" value="RNA-DEPENDENT RNA POLYMERASE"/>
    <property type="match status" value="1"/>
</dbReference>
<dbReference type="PANTHER" id="PTHR23079:SF55">
    <property type="entry name" value="RNA-DIRECTED RNA POLYMERASE"/>
    <property type="match status" value="1"/>
</dbReference>
<proteinExistence type="inferred from homology"/>
<dbReference type="Pfam" id="PF26253">
    <property type="entry name" value="RdRP_head"/>
    <property type="match status" value="1"/>
</dbReference>
<evidence type="ECO:0000256" key="9">
    <source>
        <dbReference type="RuleBase" id="RU363098"/>
    </source>
</evidence>
<evidence type="ECO:0000256" key="4">
    <source>
        <dbReference type="ARBA" id="ARBA00022695"/>
    </source>
</evidence>
<evidence type="ECO:0000256" key="7">
    <source>
        <dbReference type="ARBA" id="ARBA00048744"/>
    </source>
</evidence>
<evidence type="ECO:0000313" key="15">
    <source>
        <dbReference type="EMBL" id="OMO82667.1"/>
    </source>
</evidence>
<evidence type="ECO:0000259" key="12">
    <source>
        <dbReference type="Pfam" id="PF26249"/>
    </source>
</evidence>
<comment type="function">
    <text evidence="8 9">Probably involved in the RNA silencing pathway and required for the generation of small interfering RNAs (siRNAs).</text>
</comment>
<comment type="catalytic activity">
    <reaction evidence="7 9">
        <text>RNA(n) + a ribonucleoside 5'-triphosphate = RNA(n+1) + diphosphate</text>
        <dbReference type="Rhea" id="RHEA:21248"/>
        <dbReference type="Rhea" id="RHEA-COMP:14527"/>
        <dbReference type="Rhea" id="RHEA-COMP:17342"/>
        <dbReference type="ChEBI" id="CHEBI:33019"/>
        <dbReference type="ChEBI" id="CHEBI:61557"/>
        <dbReference type="ChEBI" id="CHEBI:140395"/>
        <dbReference type="EC" id="2.7.7.48"/>
    </reaction>
</comment>
<evidence type="ECO:0000256" key="8">
    <source>
        <dbReference type="ARBA" id="ARBA00093763"/>
    </source>
</evidence>
<protein>
    <recommendedName>
        <fullName evidence="9">RNA-dependent RNA polymerase</fullName>
        <ecNumber evidence="9">2.7.7.48</ecNumber>
    </recommendedName>
</protein>
<accession>A0A1R3IJ95</accession>
<keyword evidence="2 9" id="KW-0696">RNA-directed RNA polymerase</keyword>
<dbReference type="GO" id="GO:0030422">
    <property type="term" value="P:siRNA processing"/>
    <property type="evidence" value="ECO:0007669"/>
    <property type="project" value="TreeGrafter"/>
</dbReference>
<evidence type="ECO:0000256" key="6">
    <source>
        <dbReference type="ARBA" id="ARBA00023158"/>
    </source>
</evidence>
<dbReference type="Pfam" id="PF26252">
    <property type="entry name" value="RdRP_helical"/>
    <property type="match status" value="1"/>
</dbReference>
<feature type="compositionally biased region" description="Low complexity" evidence="10">
    <location>
        <begin position="112"/>
        <end position="126"/>
    </location>
</feature>